<feature type="domain" description="DUF6194" evidence="1">
    <location>
        <begin position="1"/>
        <end position="134"/>
    </location>
</feature>
<name>A0A1H7ZUD0_9BACT</name>
<evidence type="ECO:0000313" key="3">
    <source>
        <dbReference type="Proteomes" id="UP000198984"/>
    </source>
</evidence>
<dbReference type="Proteomes" id="UP000198984">
    <property type="component" value="Unassembled WGS sequence"/>
</dbReference>
<evidence type="ECO:0000313" key="2">
    <source>
        <dbReference type="EMBL" id="SEM62060.1"/>
    </source>
</evidence>
<proteinExistence type="predicted"/>
<dbReference type="InterPro" id="IPR045676">
    <property type="entry name" value="DUF6194"/>
</dbReference>
<evidence type="ECO:0000259" key="1">
    <source>
        <dbReference type="Pfam" id="PF19694"/>
    </source>
</evidence>
<protein>
    <recommendedName>
        <fullName evidence="1">DUF6194 domain-containing protein</fullName>
    </recommendedName>
</protein>
<keyword evidence="3" id="KW-1185">Reference proteome</keyword>
<organism evidence="2 3">
    <name type="scientific">Chitinophaga rupis</name>
    <dbReference type="NCBI Taxonomy" id="573321"/>
    <lineage>
        <taxon>Bacteria</taxon>
        <taxon>Pseudomonadati</taxon>
        <taxon>Bacteroidota</taxon>
        <taxon>Chitinophagia</taxon>
        <taxon>Chitinophagales</taxon>
        <taxon>Chitinophagaceae</taxon>
        <taxon>Chitinophaga</taxon>
    </lineage>
</organism>
<gene>
    <name evidence="2" type="ORF">SAMN04488505_105210</name>
</gene>
<accession>A0A1H7ZUD0</accession>
<dbReference type="AlphaFoldDB" id="A0A1H7ZUD0"/>
<dbReference type="Pfam" id="PF19694">
    <property type="entry name" value="DUF6194"/>
    <property type="match status" value="1"/>
</dbReference>
<dbReference type="STRING" id="573321.SAMN04488505_105210"/>
<sequence>MSLQTIEQYIAEQLPNVTTLDHFGYRFFFYETDQVLPFTTIAASDNEYDKISNLDRDGVFRVNIGVSKDTYNKLFADIKTGWDYTELNRFMPHPDYAAQYFICVLNPEGEQLVKTIKFIEEAHLVAKNRFDRKQSAKMRKPE</sequence>
<reference evidence="2 3" key="1">
    <citation type="submission" date="2016-10" db="EMBL/GenBank/DDBJ databases">
        <authorList>
            <person name="de Groot N.N."/>
        </authorList>
    </citation>
    <scope>NUCLEOTIDE SEQUENCE [LARGE SCALE GENOMIC DNA]</scope>
    <source>
        <strain evidence="2 3">DSM 21039</strain>
    </source>
</reference>
<dbReference type="OrthoDB" id="9783727at2"/>
<dbReference type="RefSeq" id="WP_089916504.1">
    <property type="nucleotide sequence ID" value="NZ_FOBB01000005.1"/>
</dbReference>
<dbReference type="EMBL" id="FOBB01000005">
    <property type="protein sequence ID" value="SEM62060.1"/>
    <property type="molecule type" value="Genomic_DNA"/>
</dbReference>